<evidence type="ECO:0000313" key="1">
    <source>
        <dbReference type="EnsemblMetazoa" id="PPA44534.1"/>
    </source>
</evidence>
<gene>
    <name evidence="1" type="primary">WBGene00282903</name>
</gene>
<accession>A0A8R1V2H2</accession>
<protein>
    <submittedName>
        <fullName evidence="1">Uncharacterized protein</fullName>
    </submittedName>
</protein>
<accession>A0A2A6BTZ8</accession>
<dbReference type="AlphaFoldDB" id="A0A2A6BTZ8"/>
<name>A0A2A6BTZ8_PRIPA</name>
<keyword evidence="2" id="KW-1185">Reference proteome</keyword>
<dbReference type="Proteomes" id="UP000005239">
    <property type="component" value="Unassembled WGS sequence"/>
</dbReference>
<sequence length="192" mass="20281">MYQLRLHHCLHAPSPLDRPGYDGNVFGLLDFIRVANKRIRFAHFFISKFLSGEVSRIVWLIEVGIGLRCIILNVVMSGCYFCSCCGKIFGICATCTITSRCGRAACVATWATVTIATAGAGESTAFPVVSNVAVTTISTADAVDSVSMDVSVASAADHSDFMQNDNLFAPGLSISSSSSSSSSSPSCTSCLI</sequence>
<organism evidence="1 2">
    <name type="scientific">Pristionchus pacificus</name>
    <name type="common">Parasitic nematode worm</name>
    <dbReference type="NCBI Taxonomy" id="54126"/>
    <lineage>
        <taxon>Eukaryota</taxon>
        <taxon>Metazoa</taxon>
        <taxon>Ecdysozoa</taxon>
        <taxon>Nematoda</taxon>
        <taxon>Chromadorea</taxon>
        <taxon>Rhabditida</taxon>
        <taxon>Rhabditina</taxon>
        <taxon>Diplogasteromorpha</taxon>
        <taxon>Diplogasteroidea</taxon>
        <taxon>Neodiplogasteridae</taxon>
        <taxon>Pristionchus</taxon>
    </lineage>
</organism>
<reference evidence="1" key="2">
    <citation type="submission" date="2022-06" db="UniProtKB">
        <authorList>
            <consortium name="EnsemblMetazoa"/>
        </authorList>
    </citation>
    <scope>IDENTIFICATION</scope>
    <source>
        <strain evidence="1">PS312</strain>
    </source>
</reference>
<evidence type="ECO:0000313" key="2">
    <source>
        <dbReference type="Proteomes" id="UP000005239"/>
    </source>
</evidence>
<proteinExistence type="predicted"/>
<dbReference type="EnsemblMetazoa" id="PPA44534.1">
    <property type="protein sequence ID" value="PPA44534.1"/>
    <property type="gene ID" value="WBGene00282903"/>
</dbReference>
<reference evidence="2" key="1">
    <citation type="journal article" date="2008" name="Nat. Genet.">
        <title>The Pristionchus pacificus genome provides a unique perspective on nematode lifestyle and parasitism.</title>
        <authorList>
            <person name="Dieterich C."/>
            <person name="Clifton S.W."/>
            <person name="Schuster L.N."/>
            <person name="Chinwalla A."/>
            <person name="Delehaunty K."/>
            <person name="Dinkelacker I."/>
            <person name="Fulton L."/>
            <person name="Fulton R."/>
            <person name="Godfrey J."/>
            <person name="Minx P."/>
            <person name="Mitreva M."/>
            <person name="Roeseler W."/>
            <person name="Tian H."/>
            <person name="Witte H."/>
            <person name="Yang S.P."/>
            <person name="Wilson R.K."/>
            <person name="Sommer R.J."/>
        </authorList>
    </citation>
    <scope>NUCLEOTIDE SEQUENCE [LARGE SCALE GENOMIC DNA]</scope>
    <source>
        <strain evidence="2">PS312</strain>
    </source>
</reference>